<dbReference type="InterPro" id="IPR028098">
    <property type="entry name" value="Glyco_trans_4-like_N"/>
</dbReference>
<proteinExistence type="predicted"/>
<dbReference type="Pfam" id="PF00534">
    <property type="entry name" value="Glycos_transf_1"/>
    <property type="match status" value="1"/>
</dbReference>
<evidence type="ECO:0000313" key="4">
    <source>
        <dbReference type="EMBL" id="XCJ18206.1"/>
    </source>
</evidence>
<dbReference type="Gene3D" id="3.40.50.2000">
    <property type="entry name" value="Glycogen Phosphorylase B"/>
    <property type="match status" value="2"/>
</dbReference>
<dbReference type="PANTHER" id="PTHR46401:SF2">
    <property type="entry name" value="GLYCOSYLTRANSFERASE WBBK-RELATED"/>
    <property type="match status" value="1"/>
</dbReference>
<evidence type="ECO:0000259" key="3">
    <source>
        <dbReference type="Pfam" id="PF13439"/>
    </source>
</evidence>
<feature type="domain" description="Glycosyl transferase family 1" evidence="2">
    <location>
        <begin position="196"/>
        <end position="347"/>
    </location>
</feature>
<organism evidence="4">
    <name type="scientific">Sporolactobacillus sp. Y61</name>
    <dbReference type="NCBI Taxonomy" id="3160863"/>
    <lineage>
        <taxon>Bacteria</taxon>
        <taxon>Bacillati</taxon>
        <taxon>Bacillota</taxon>
        <taxon>Bacilli</taxon>
        <taxon>Bacillales</taxon>
        <taxon>Sporolactobacillaceae</taxon>
        <taxon>Sporolactobacillus</taxon>
    </lineage>
</organism>
<dbReference type="GO" id="GO:0016757">
    <property type="term" value="F:glycosyltransferase activity"/>
    <property type="evidence" value="ECO:0007669"/>
    <property type="project" value="InterPro"/>
</dbReference>
<name>A0AAU8II39_9BACL</name>
<accession>A0AAU8II39</accession>
<dbReference type="Pfam" id="PF13439">
    <property type="entry name" value="Glyco_transf_4"/>
    <property type="match status" value="1"/>
</dbReference>
<dbReference type="EMBL" id="CP159510">
    <property type="protein sequence ID" value="XCJ18206.1"/>
    <property type="molecule type" value="Genomic_DNA"/>
</dbReference>
<dbReference type="CDD" id="cd03809">
    <property type="entry name" value="GT4_MtfB-like"/>
    <property type="match status" value="1"/>
</dbReference>
<sequence>MQVNFGMQEVNNQRIGIGIFARHLITELVQYPDLTCSGHAFLTWHTRPQSFSRFPFPTKISLIPARWMYSPHRSLLPVSMRRICRSSSDIYLYFNYKLPRARLDGKVISTIHDLIPLKTEMENQSVKADYLAYIRDAISRSDDILTVSECSKRDILTYFPISEERIHVIPNGVDFARFHTPFHPERLKEVRKKYHLPEKFILYFGSSRKHKNVTSVLKSYAKVQKAVRDSVKLVITNGSEPLRQLAGQLGIESDVRFTDAVDDRDKAAFYQLASIKLFVSLYEGFGIPVLEAMAAGTPVIASNVSALPEISGDAAWLVDPLDTDGIAFAVESVLADDALRQDMIQKGFLNAKAWSWRRAGEKLHACIMHLND</sequence>
<protein>
    <submittedName>
        <fullName evidence="4">Glycosyltransferase family 1 protein</fullName>
    </submittedName>
</protein>
<evidence type="ECO:0000256" key="1">
    <source>
        <dbReference type="ARBA" id="ARBA00022679"/>
    </source>
</evidence>
<dbReference type="AlphaFoldDB" id="A0AAU8II39"/>
<dbReference type="SUPFAM" id="SSF53756">
    <property type="entry name" value="UDP-Glycosyltransferase/glycogen phosphorylase"/>
    <property type="match status" value="1"/>
</dbReference>
<keyword evidence="1" id="KW-0808">Transferase</keyword>
<evidence type="ECO:0000259" key="2">
    <source>
        <dbReference type="Pfam" id="PF00534"/>
    </source>
</evidence>
<dbReference type="RefSeq" id="WP_353949275.1">
    <property type="nucleotide sequence ID" value="NZ_CP159510.1"/>
</dbReference>
<feature type="domain" description="Glycosyltransferase subfamily 4-like N-terminal" evidence="3">
    <location>
        <begin position="98"/>
        <end position="177"/>
    </location>
</feature>
<dbReference type="InterPro" id="IPR001296">
    <property type="entry name" value="Glyco_trans_1"/>
</dbReference>
<dbReference type="GO" id="GO:0009103">
    <property type="term" value="P:lipopolysaccharide biosynthetic process"/>
    <property type="evidence" value="ECO:0007669"/>
    <property type="project" value="TreeGrafter"/>
</dbReference>
<gene>
    <name evidence="4" type="ORF">ABNN70_07135</name>
</gene>
<dbReference type="PANTHER" id="PTHR46401">
    <property type="entry name" value="GLYCOSYLTRANSFERASE WBBK-RELATED"/>
    <property type="match status" value="1"/>
</dbReference>
<reference evidence="4" key="1">
    <citation type="submission" date="2024-06" db="EMBL/GenBank/DDBJ databases">
        <authorList>
            <person name="Fan A."/>
            <person name="Zhang F.Y."/>
            <person name="Zhang L."/>
        </authorList>
    </citation>
    <scope>NUCLEOTIDE SEQUENCE</scope>
    <source>
        <strain evidence="4">Y61</strain>
    </source>
</reference>